<feature type="region of interest" description="Disordered" evidence="1">
    <location>
        <begin position="28"/>
        <end position="138"/>
    </location>
</feature>
<name>A0A0A9DWE0_ARUDO</name>
<dbReference type="AlphaFoldDB" id="A0A0A9DWE0"/>
<evidence type="ECO:0000256" key="1">
    <source>
        <dbReference type="SAM" id="MobiDB-lite"/>
    </source>
</evidence>
<feature type="compositionally biased region" description="Basic and acidic residues" evidence="1">
    <location>
        <begin position="38"/>
        <end position="52"/>
    </location>
</feature>
<proteinExistence type="predicted"/>
<accession>A0A0A9DWE0</accession>
<evidence type="ECO:0000313" key="2">
    <source>
        <dbReference type="EMBL" id="JAD91013.1"/>
    </source>
</evidence>
<reference evidence="2" key="1">
    <citation type="submission" date="2014-09" db="EMBL/GenBank/DDBJ databases">
        <authorList>
            <person name="Magalhaes I.L.F."/>
            <person name="Oliveira U."/>
            <person name="Santos F.R."/>
            <person name="Vidigal T.H.D.A."/>
            <person name="Brescovit A.D."/>
            <person name="Santos A.J."/>
        </authorList>
    </citation>
    <scope>NUCLEOTIDE SEQUENCE</scope>
    <source>
        <tissue evidence="2">Shoot tissue taken approximately 20 cm above the soil surface</tissue>
    </source>
</reference>
<sequence length="138" mass="14839">MYRHKASKQDKQLEAHLAPLVAAAEHRAGGAALGRNRAARELQHRPPPERRSRAPRASRALQGSCSRAVPERRSRAPRAPVAPQGSCSQDQRWGAAAELLPRRGRRKGPQASSARAPRWGAAREPQSSSSPGPTLGAP</sequence>
<organism evidence="2">
    <name type="scientific">Arundo donax</name>
    <name type="common">Giant reed</name>
    <name type="synonym">Donax arundinaceus</name>
    <dbReference type="NCBI Taxonomy" id="35708"/>
    <lineage>
        <taxon>Eukaryota</taxon>
        <taxon>Viridiplantae</taxon>
        <taxon>Streptophyta</taxon>
        <taxon>Embryophyta</taxon>
        <taxon>Tracheophyta</taxon>
        <taxon>Spermatophyta</taxon>
        <taxon>Magnoliopsida</taxon>
        <taxon>Liliopsida</taxon>
        <taxon>Poales</taxon>
        <taxon>Poaceae</taxon>
        <taxon>PACMAD clade</taxon>
        <taxon>Arundinoideae</taxon>
        <taxon>Arundineae</taxon>
        <taxon>Arundo</taxon>
    </lineage>
</organism>
<protein>
    <submittedName>
        <fullName evidence="2">Uncharacterized protein</fullName>
    </submittedName>
</protein>
<reference evidence="2" key="2">
    <citation type="journal article" date="2015" name="Data Brief">
        <title>Shoot transcriptome of the giant reed, Arundo donax.</title>
        <authorList>
            <person name="Barrero R.A."/>
            <person name="Guerrero F.D."/>
            <person name="Moolhuijzen P."/>
            <person name="Goolsby J.A."/>
            <person name="Tidwell J."/>
            <person name="Bellgard S.E."/>
            <person name="Bellgard M.I."/>
        </authorList>
    </citation>
    <scope>NUCLEOTIDE SEQUENCE</scope>
    <source>
        <tissue evidence="2">Shoot tissue taken approximately 20 cm above the soil surface</tissue>
    </source>
</reference>
<dbReference type="EMBL" id="GBRH01206882">
    <property type="protein sequence ID" value="JAD91013.1"/>
    <property type="molecule type" value="Transcribed_RNA"/>
</dbReference>